<keyword evidence="2 7" id="KW-0493">Microtubule</keyword>
<evidence type="ECO:0000256" key="9">
    <source>
        <dbReference type="SAM" id="MobiDB-lite"/>
    </source>
</evidence>
<keyword evidence="12" id="KW-1185">Reference proteome</keyword>
<dbReference type="PROSITE" id="PS00411">
    <property type="entry name" value="KINESIN_MOTOR_1"/>
    <property type="match status" value="1"/>
</dbReference>
<comment type="similarity">
    <text evidence="1">Belongs to the TRAFAC class myosin-kinesin ATPase superfamily. Kinesin family. KIN-14 subfamily.</text>
</comment>
<keyword evidence="3 6" id="KW-0547">Nucleotide-binding</keyword>
<keyword evidence="5 6" id="KW-0505">Motor protein</keyword>
<evidence type="ECO:0000256" key="6">
    <source>
        <dbReference type="PROSITE-ProRule" id="PRU00283"/>
    </source>
</evidence>
<dbReference type="EMBL" id="CP119958">
    <property type="protein sequence ID" value="WFD37226.1"/>
    <property type="molecule type" value="Genomic_DNA"/>
</dbReference>
<evidence type="ECO:0000256" key="3">
    <source>
        <dbReference type="ARBA" id="ARBA00022741"/>
    </source>
</evidence>
<feature type="compositionally biased region" description="Polar residues" evidence="9">
    <location>
        <begin position="33"/>
        <end position="47"/>
    </location>
</feature>
<dbReference type="InterPro" id="IPR036961">
    <property type="entry name" value="Kinesin_motor_dom_sf"/>
</dbReference>
<proteinExistence type="inferred from homology"/>
<dbReference type="SUPFAM" id="SSF52540">
    <property type="entry name" value="P-loop containing nucleoside triphosphate hydrolases"/>
    <property type="match status" value="1"/>
</dbReference>
<sequence>MQPSQRGLPGTHARVPAKRVKVQNAPARRVLGNETNRVGRSSPADATQRNVMHELVSLDARRRQEVESEGRKAQAEQALRAQEWEDALRAERKLAAANRAPEPVWRGYNDYEVELLRAEHEQTQHALQAEIDRQREEIKELKRARDEHETAYDAMASANTALTEQVASLEMQLATYDDRAHALHADVEATKARNSQLERDLQAAETLRRKLHNQIQELRGNVRVYARVRPPRADGAQALIKFPDAMLKTQIEVVSHAESATGAPTTRQHAFAFDHVFSPAATQEDVFAQVSDLMQSVLDGYNTTIFAYGQTGSGKTHTLEGGADAPLGAHSLCASAGLIPRAMHMLWDVSARLQAQGWTYEFEAQMLQIYLDHIYDLLGTPASDKEKHEVRHTDAHTTVTNTVTVPLSGPHEVFSLLERAKKRRQVASTLMNERSSRSHSVFMLRVRGRNATTNETSDATLNLVDLAGSERLATSGSASDPTRLKEAQSINKSLSSLGDVISALGAGQAKHVPYRNSALTWLLKNSLGGNAKTLMLLALSPLATHLNETLCSLRFAQKVHATHIGTARAIKGTSDA</sequence>
<feature type="domain" description="Kinesin motor" evidence="10">
    <location>
        <begin position="221"/>
        <end position="562"/>
    </location>
</feature>
<keyword evidence="8" id="KW-0175">Coiled coil</keyword>
<dbReference type="GO" id="GO:0003777">
    <property type="term" value="F:microtubule motor activity"/>
    <property type="evidence" value="ECO:0007669"/>
    <property type="project" value="InterPro"/>
</dbReference>
<dbReference type="GO" id="GO:0005524">
    <property type="term" value="F:ATP binding"/>
    <property type="evidence" value="ECO:0007669"/>
    <property type="project" value="UniProtKB-UniRule"/>
</dbReference>
<reference evidence="11" key="1">
    <citation type="submission" date="2023-03" db="EMBL/GenBank/DDBJ databases">
        <title>Mating type loci evolution in Malassezia.</title>
        <authorList>
            <person name="Coelho M.A."/>
        </authorList>
    </citation>
    <scope>NUCLEOTIDE SEQUENCE</scope>
    <source>
        <strain evidence="11">CBS 9431</strain>
    </source>
</reference>
<dbReference type="RefSeq" id="XP_060120123.1">
    <property type="nucleotide sequence ID" value="XM_060264140.1"/>
</dbReference>
<dbReference type="InterPro" id="IPR027417">
    <property type="entry name" value="P-loop_NTPase"/>
</dbReference>
<evidence type="ECO:0000313" key="12">
    <source>
        <dbReference type="Proteomes" id="UP001217754"/>
    </source>
</evidence>
<feature type="binding site" evidence="6">
    <location>
        <begin position="309"/>
        <end position="316"/>
    </location>
    <ligand>
        <name>ATP</name>
        <dbReference type="ChEBI" id="CHEBI:30616"/>
    </ligand>
</feature>
<dbReference type="SMART" id="SM00129">
    <property type="entry name" value="KISc"/>
    <property type="match status" value="1"/>
</dbReference>
<dbReference type="PANTHER" id="PTHR47972">
    <property type="entry name" value="KINESIN-LIKE PROTEIN KLP-3"/>
    <property type="match status" value="1"/>
</dbReference>
<dbReference type="Gene3D" id="3.40.850.10">
    <property type="entry name" value="Kinesin motor domain"/>
    <property type="match status" value="1"/>
</dbReference>
<organism evidence="11 12">
    <name type="scientific">Malassezia japonica</name>
    <dbReference type="NCBI Taxonomy" id="223818"/>
    <lineage>
        <taxon>Eukaryota</taxon>
        <taxon>Fungi</taxon>
        <taxon>Dikarya</taxon>
        <taxon>Basidiomycota</taxon>
        <taxon>Ustilaginomycotina</taxon>
        <taxon>Malasseziomycetes</taxon>
        <taxon>Malasseziales</taxon>
        <taxon>Malasseziaceae</taxon>
        <taxon>Malassezia</taxon>
    </lineage>
</organism>
<dbReference type="PRINTS" id="PR00380">
    <property type="entry name" value="KINESINHEAVY"/>
</dbReference>
<gene>
    <name evidence="11" type="primary">KAR3</name>
    <name evidence="11" type="ORF">MJAP1_000168</name>
</gene>
<dbReference type="GO" id="GO:0007018">
    <property type="term" value="P:microtubule-based movement"/>
    <property type="evidence" value="ECO:0007669"/>
    <property type="project" value="InterPro"/>
</dbReference>
<evidence type="ECO:0000256" key="8">
    <source>
        <dbReference type="SAM" id="Coils"/>
    </source>
</evidence>
<dbReference type="InterPro" id="IPR027640">
    <property type="entry name" value="Kinesin-like_fam"/>
</dbReference>
<dbReference type="Proteomes" id="UP001217754">
    <property type="component" value="Chromosome 1"/>
</dbReference>
<keyword evidence="4 6" id="KW-0067">ATP-binding</keyword>
<evidence type="ECO:0000259" key="10">
    <source>
        <dbReference type="PROSITE" id="PS50067"/>
    </source>
</evidence>
<evidence type="ECO:0000256" key="7">
    <source>
        <dbReference type="RuleBase" id="RU000394"/>
    </source>
</evidence>
<dbReference type="InterPro" id="IPR001752">
    <property type="entry name" value="Kinesin_motor_dom"/>
</dbReference>
<feature type="region of interest" description="Disordered" evidence="9">
    <location>
        <begin position="27"/>
        <end position="47"/>
    </location>
</feature>
<dbReference type="GeneID" id="85223817"/>
<dbReference type="InterPro" id="IPR019821">
    <property type="entry name" value="Kinesin_motor_CS"/>
</dbReference>
<dbReference type="PANTHER" id="PTHR47972:SF45">
    <property type="entry name" value="PROTEIN CLARET SEGREGATIONAL"/>
    <property type="match status" value="1"/>
</dbReference>
<dbReference type="Pfam" id="PF00225">
    <property type="entry name" value="Kinesin"/>
    <property type="match status" value="1"/>
</dbReference>
<name>A0AAF0EZU1_9BASI</name>
<feature type="coiled-coil region" evidence="8">
    <location>
        <begin position="117"/>
        <end position="221"/>
    </location>
</feature>
<dbReference type="PROSITE" id="PS50067">
    <property type="entry name" value="KINESIN_MOTOR_2"/>
    <property type="match status" value="1"/>
</dbReference>
<dbReference type="AlphaFoldDB" id="A0AAF0EZU1"/>
<accession>A0AAF0EZU1</accession>
<evidence type="ECO:0000313" key="11">
    <source>
        <dbReference type="EMBL" id="WFD37226.1"/>
    </source>
</evidence>
<evidence type="ECO:0000256" key="2">
    <source>
        <dbReference type="ARBA" id="ARBA00022701"/>
    </source>
</evidence>
<dbReference type="GO" id="GO:0008017">
    <property type="term" value="F:microtubule binding"/>
    <property type="evidence" value="ECO:0007669"/>
    <property type="project" value="InterPro"/>
</dbReference>
<protein>
    <recommendedName>
        <fullName evidence="7">Kinesin-like protein</fullName>
    </recommendedName>
</protein>
<evidence type="ECO:0000256" key="5">
    <source>
        <dbReference type="ARBA" id="ARBA00023175"/>
    </source>
</evidence>
<dbReference type="GO" id="GO:0005874">
    <property type="term" value="C:microtubule"/>
    <property type="evidence" value="ECO:0007669"/>
    <property type="project" value="UniProtKB-KW"/>
</dbReference>
<evidence type="ECO:0000256" key="1">
    <source>
        <dbReference type="ARBA" id="ARBA00010899"/>
    </source>
</evidence>
<evidence type="ECO:0000256" key="4">
    <source>
        <dbReference type="ARBA" id="ARBA00022840"/>
    </source>
</evidence>